<proteinExistence type="predicted"/>
<dbReference type="GO" id="GO:0002940">
    <property type="term" value="P:tRNA N2-guanine methylation"/>
    <property type="evidence" value="ECO:0007669"/>
    <property type="project" value="TreeGrafter"/>
</dbReference>
<reference evidence="7 8" key="1">
    <citation type="submission" date="2017-06" db="EMBL/GenBank/DDBJ databases">
        <title>Genome sequencing of cyanobaciteial culture collection at National Institute for Environmental Studies (NIES).</title>
        <authorList>
            <person name="Hirose Y."/>
            <person name="Shimura Y."/>
            <person name="Fujisawa T."/>
            <person name="Nakamura Y."/>
            <person name="Kawachi M."/>
        </authorList>
    </citation>
    <scope>NUCLEOTIDE SEQUENCE [LARGE SCALE GENOMIC DNA]</scope>
    <source>
        <strain evidence="7 8">NIES-2135</strain>
    </source>
</reference>
<dbReference type="InterPro" id="IPR042296">
    <property type="entry name" value="tRNA_met_Trm1_C"/>
</dbReference>
<keyword evidence="2 7" id="KW-0489">Methyltransferase</keyword>
<dbReference type="PANTHER" id="PTHR10631">
    <property type="entry name" value="N 2 ,N 2 -DIMETHYLGUANOSINE TRNA METHYLTRANSFERASE"/>
    <property type="match status" value="1"/>
</dbReference>
<dbReference type="PROSITE" id="PS51626">
    <property type="entry name" value="SAM_MT_TRM1"/>
    <property type="match status" value="1"/>
</dbReference>
<dbReference type="GO" id="GO:0016423">
    <property type="term" value="F:tRNA (guanine) methyltransferase activity"/>
    <property type="evidence" value="ECO:0007669"/>
    <property type="project" value="InterPro"/>
</dbReference>
<evidence type="ECO:0000256" key="5">
    <source>
        <dbReference type="ARBA" id="ARBA00022694"/>
    </source>
</evidence>
<dbReference type="InterPro" id="IPR002905">
    <property type="entry name" value="Trm1"/>
</dbReference>
<evidence type="ECO:0000256" key="1">
    <source>
        <dbReference type="ARBA" id="ARBA00022555"/>
    </source>
</evidence>
<protein>
    <submittedName>
        <fullName evidence="7">N2,N2-dimethylguanosine tRNA methyltransferase</fullName>
    </submittedName>
</protein>
<accession>A0A1Z4JPT4</accession>
<dbReference type="EMBL" id="AP018203">
    <property type="protein sequence ID" value="BAY58677.1"/>
    <property type="molecule type" value="Genomic_DNA"/>
</dbReference>
<dbReference type="Pfam" id="PF02005">
    <property type="entry name" value="TRM"/>
    <property type="match status" value="1"/>
</dbReference>
<dbReference type="Proteomes" id="UP000217895">
    <property type="component" value="Chromosome"/>
</dbReference>
<keyword evidence="8" id="KW-1185">Reference proteome</keyword>
<keyword evidence="1" id="KW-0820">tRNA-binding</keyword>
<gene>
    <name evidence="7" type="ORF">NIES2135_55500</name>
</gene>
<evidence type="ECO:0000256" key="2">
    <source>
        <dbReference type="ARBA" id="ARBA00022603"/>
    </source>
</evidence>
<sequence length="363" mass="40790">MLEGKATFEVGSAFYNPKAEMVRDLAILAAAIYRRDRGHLRVLDAMAGCGVRSLRYALESQADFVWANDSNSDIQGILHQNLAQLKSKQYRISDRDAIRVFFDCYNQQDYYDLVDVDGFGSPVPYVHACLSACAIGGMIYLTSTDGRTVTGRAADNCLSDYGAVARSHPAIHEQGLRLILGNVQQQAASRGMGIEPVFSYFTGQTYRVMVRLVSSIQLNEKNYGFLGFCHECGTYQTVGWRSLGRSHCPHDQRWLVVSGAMWLGKLHDVLQITQMIKLAKEWGWISQVRLLELMQAEAEMPPYFYTLGEIGRRGKLDIPKSNYLIQTLKELGYRASLTHVDREAIKTDADLKTCVRIARTFSS</sequence>
<evidence type="ECO:0000313" key="8">
    <source>
        <dbReference type="Proteomes" id="UP000217895"/>
    </source>
</evidence>
<dbReference type="PANTHER" id="PTHR10631:SF9">
    <property type="entry name" value="TRNA (GUANINE(26)-N(2))-DIMETHYLTRANSFERASE"/>
    <property type="match status" value="1"/>
</dbReference>
<dbReference type="AlphaFoldDB" id="A0A1Z4JPT4"/>
<dbReference type="SUPFAM" id="SSF53335">
    <property type="entry name" value="S-adenosyl-L-methionine-dependent methyltransferases"/>
    <property type="match status" value="1"/>
</dbReference>
<evidence type="ECO:0000256" key="4">
    <source>
        <dbReference type="ARBA" id="ARBA00022691"/>
    </source>
</evidence>
<evidence type="ECO:0000256" key="6">
    <source>
        <dbReference type="ARBA" id="ARBA00022884"/>
    </source>
</evidence>
<keyword evidence="5" id="KW-0819">tRNA processing</keyword>
<keyword evidence="4" id="KW-0949">S-adenosyl-L-methionine</keyword>
<keyword evidence="3 7" id="KW-0808">Transferase</keyword>
<evidence type="ECO:0000313" key="7">
    <source>
        <dbReference type="EMBL" id="BAY58677.1"/>
    </source>
</evidence>
<dbReference type="Gene3D" id="3.30.56.70">
    <property type="entry name" value="N2,N2-dimethylguanosine tRNA methyltransferase, C-terminal domain"/>
    <property type="match status" value="1"/>
</dbReference>
<evidence type="ECO:0000256" key="3">
    <source>
        <dbReference type="ARBA" id="ARBA00022679"/>
    </source>
</evidence>
<dbReference type="Gene3D" id="3.40.50.150">
    <property type="entry name" value="Vaccinia Virus protein VP39"/>
    <property type="match status" value="1"/>
</dbReference>
<keyword evidence="6" id="KW-0694">RNA-binding</keyword>
<name>A0A1Z4JPT4_LEPBY</name>
<dbReference type="GO" id="GO:0000049">
    <property type="term" value="F:tRNA binding"/>
    <property type="evidence" value="ECO:0007669"/>
    <property type="project" value="UniProtKB-KW"/>
</dbReference>
<organism evidence="7 8">
    <name type="scientific">Leptolyngbya boryana NIES-2135</name>
    <dbReference type="NCBI Taxonomy" id="1973484"/>
    <lineage>
        <taxon>Bacteria</taxon>
        <taxon>Bacillati</taxon>
        <taxon>Cyanobacteriota</taxon>
        <taxon>Cyanophyceae</taxon>
        <taxon>Leptolyngbyales</taxon>
        <taxon>Leptolyngbyaceae</taxon>
        <taxon>Leptolyngbya group</taxon>
        <taxon>Leptolyngbya</taxon>
    </lineage>
</organism>
<dbReference type="InterPro" id="IPR029063">
    <property type="entry name" value="SAM-dependent_MTases_sf"/>
</dbReference>